<reference evidence="2 3" key="1">
    <citation type="submission" date="2016-02" db="EMBL/GenBank/DDBJ databases">
        <title>Genome analysis of coral dinoflagellate symbionts highlights evolutionary adaptations to a symbiotic lifestyle.</title>
        <authorList>
            <person name="Aranda M."/>
            <person name="Li Y."/>
            <person name="Liew Y.J."/>
            <person name="Baumgarten S."/>
            <person name="Simakov O."/>
            <person name="Wilson M."/>
            <person name="Piel J."/>
            <person name="Ashoor H."/>
            <person name="Bougouffa S."/>
            <person name="Bajic V.B."/>
            <person name="Ryu T."/>
            <person name="Ravasi T."/>
            <person name="Bayer T."/>
            <person name="Micklem G."/>
            <person name="Kim H."/>
            <person name="Bhak J."/>
            <person name="Lajeunesse T.C."/>
            <person name="Voolstra C.R."/>
        </authorList>
    </citation>
    <scope>NUCLEOTIDE SEQUENCE [LARGE SCALE GENOMIC DNA]</scope>
    <source>
        <strain evidence="2 3">CCMP2467</strain>
    </source>
</reference>
<evidence type="ECO:0000313" key="3">
    <source>
        <dbReference type="Proteomes" id="UP000186817"/>
    </source>
</evidence>
<evidence type="ECO:0000256" key="1">
    <source>
        <dbReference type="SAM" id="MobiDB-lite"/>
    </source>
</evidence>
<organism evidence="2 3">
    <name type="scientific">Symbiodinium microadriaticum</name>
    <name type="common">Dinoflagellate</name>
    <name type="synonym">Zooxanthella microadriatica</name>
    <dbReference type="NCBI Taxonomy" id="2951"/>
    <lineage>
        <taxon>Eukaryota</taxon>
        <taxon>Sar</taxon>
        <taxon>Alveolata</taxon>
        <taxon>Dinophyceae</taxon>
        <taxon>Suessiales</taxon>
        <taxon>Symbiodiniaceae</taxon>
        <taxon>Symbiodinium</taxon>
    </lineage>
</organism>
<feature type="region of interest" description="Disordered" evidence="1">
    <location>
        <begin position="1"/>
        <end position="88"/>
    </location>
</feature>
<comment type="caution">
    <text evidence="2">The sequence shown here is derived from an EMBL/GenBank/DDBJ whole genome shotgun (WGS) entry which is preliminary data.</text>
</comment>
<dbReference type="AlphaFoldDB" id="A0A1Q9DAF6"/>
<protein>
    <submittedName>
        <fullName evidence="2">Uncharacterized protein</fullName>
    </submittedName>
</protein>
<accession>A0A1Q9DAF6</accession>
<proteinExistence type="predicted"/>
<keyword evidence="3" id="KW-1185">Reference proteome</keyword>
<name>A0A1Q9DAF6_SYMMI</name>
<dbReference type="EMBL" id="LSRX01000631">
    <property type="protein sequence ID" value="OLP92192.1"/>
    <property type="molecule type" value="Genomic_DNA"/>
</dbReference>
<dbReference type="Proteomes" id="UP000186817">
    <property type="component" value="Unassembled WGS sequence"/>
</dbReference>
<sequence>MMETPTPDKARAETPKKIEKNTLTSPDSGSGHLHWSAMMATPEKASLPKKEQVMTPPRRSGPYGPMTPPEKPVQRAHGPMTPLEKFEGGTNCFASAETEDVPAMDMAGEKLRHWITPVTKGKRVYPCVSPLHGCPEVDQENVCGFYFKYQELRYTS</sequence>
<evidence type="ECO:0000313" key="2">
    <source>
        <dbReference type="EMBL" id="OLP92192.1"/>
    </source>
</evidence>
<feature type="compositionally biased region" description="Basic and acidic residues" evidence="1">
    <location>
        <begin position="1"/>
        <end position="20"/>
    </location>
</feature>
<dbReference type="OrthoDB" id="442727at2759"/>
<gene>
    <name evidence="2" type="ORF">AK812_SmicGene26013</name>
</gene>